<name>A0ABS3ATA6_9BACT</name>
<dbReference type="InterPro" id="IPR042215">
    <property type="entry name" value="CarD-like_C"/>
</dbReference>
<evidence type="ECO:0000313" key="3">
    <source>
        <dbReference type="Proteomes" id="UP000717534"/>
    </source>
</evidence>
<dbReference type="InterPro" id="IPR052531">
    <property type="entry name" value="CarD-like_regulator"/>
</dbReference>
<dbReference type="Gene3D" id="1.20.58.1290">
    <property type="entry name" value="CarD-like, C-terminal domain"/>
    <property type="match status" value="1"/>
</dbReference>
<comment type="caution">
    <text evidence="2">The sequence shown here is derived from an EMBL/GenBank/DDBJ whole genome shotgun (WGS) entry which is preliminary data.</text>
</comment>
<sequence length="153" mass="17292">MAVYPAHGVGVIEAIENQTVAGIAQDFYVMKILDNAMKIMIPTASSDNVGLRAIISKKEVDAVLDILRARDNEIGTQTWNRRYRDYMEKIKTGSIHEVAAVLRDLYLLSVDKDLSYGERKMMDTAKNLLVMEISLARKVDESKIEKLIDNLFN</sequence>
<dbReference type="PANTHER" id="PTHR38447">
    <property type="entry name" value="TRANSCRIPTION FACTOR YDEB-RELATED"/>
    <property type="match status" value="1"/>
</dbReference>
<protein>
    <submittedName>
        <fullName evidence="2">CarD family transcriptional regulator</fullName>
    </submittedName>
</protein>
<evidence type="ECO:0000259" key="1">
    <source>
        <dbReference type="SMART" id="SM01058"/>
    </source>
</evidence>
<feature type="domain" description="CarD-like/TRCF RNAP-interacting" evidence="1">
    <location>
        <begin position="1"/>
        <end position="106"/>
    </location>
</feature>
<dbReference type="SUPFAM" id="SSF141259">
    <property type="entry name" value="CarD-like"/>
    <property type="match status" value="1"/>
</dbReference>
<dbReference type="Proteomes" id="UP000717534">
    <property type="component" value="Unassembled WGS sequence"/>
</dbReference>
<accession>A0ABS3ATA6</accession>
<dbReference type="Gene3D" id="2.40.10.170">
    <property type="match status" value="1"/>
</dbReference>
<dbReference type="Pfam" id="PF21095">
    <property type="entry name" value="CarD_C"/>
    <property type="match status" value="1"/>
</dbReference>
<dbReference type="InterPro" id="IPR036101">
    <property type="entry name" value="CarD-like/TRCF_RID_sf"/>
</dbReference>
<dbReference type="Pfam" id="PF02559">
    <property type="entry name" value="CarD_TRCF_RID"/>
    <property type="match status" value="1"/>
</dbReference>
<dbReference type="SMART" id="SM01058">
    <property type="entry name" value="CarD_TRCF"/>
    <property type="match status" value="1"/>
</dbReference>
<gene>
    <name evidence="2" type="ORF">JYU06_00525</name>
</gene>
<dbReference type="InterPro" id="IPR048792">
    <property type="entry name" value="CarD_C"/>
</dbReference>
<proteinExistence type="predicted"/>
<dbReference type="InterPro" id="IPR003711">
    <property type="entry name" value="CarD-like/TRCF_RID"/>
</dbReference>
<organism evidence="2 3">
    <name type="scientific">Desulfotalea psychrophila</name>
    <dbReference type="NCBI Taxonomy" id="84980"/>
    <lineage>
        <taxon>Bacteria</taxon>
        <taxon>Pseudomonadati</taxon>
        <taxon>Thermodesulfobacteriota</taxon>
        <taxon>Desulfobulbia</taxon>
        <taxon>Desulfobulbales</taxon>
        <taxon>Desulfocapsaceae</taxon>
        <taxon>Desulfotalea</taxon>
    </lineage>
</organism>
<reference evidence="2 3" key="1">
    <citation type="submission" date="2021-02" db="EMBL/GenBank/DDBJ databases">
        <title>Activity-based single-cell genomes from oceanic crustal fluid captures similar information to metagenomic and metatranscriptomic surveys with orders of magnitude less sampling.</title>
        <authorList>
            <person name="D'Angelo T.S."/>
            <person name="Orcutt B.N."/>
        </authorList>
    </citation>
    <scope>NUCLEOTIDE SEQUENCE [LARGE SCALE GENOMIC DNA]</scope>
    <source>
        <strain evidence="2">AH-315-G02</strain>
    </source>
</reference>
<keyword evidence="3" id="KW-1185">Reference proteome</keyword>
<evidence type="ECO:0000313" key="2">
    <source>
        <dbReference type="EMBL" id="MBN4067998.1"/>
    </source>
</evidence>
<dbReference type="EMBL" id="JAFITO010000002">
    <property type="protein sequence ID" value="MBN4067998.1"/>
    <property type="molecule type" value="Genomic_DNA"/>
</dbReference>
<dbReference type="PANTHER" id="PTHR38447:SF1">
    <property type="entry name" value="RNA POLYMERASE-BINDING TRANSCRIPTION FACTOR CARD"/>
    <property type="match status" value="1"/>
</dbReference>